<feature type="region of interest" description="Disordered" evidence="1">
    <location>
        <begin position="81"/>
        <end position="102"/>
    </location>
</feature>
<dbReference type="Proteomes" id="UP000008237">
    <property type="component" value="Unassembled WGS sequence"/>
</dbReference>
<evidence type="ECO:0000313" key="3">
    <source>
        <dbReference type="Proteomes" id="UP000008237"/>
    </source>
</evidence>
<name>E2BKF5_HARSA</name>
<dbReference type="EMBL" id="GL448794">
    <property type="protein sequence ID" value="EFN83822.1"/>
    <property type="molecule type" value="Genomic_DNA"/>
</dbReference>
<keyword evidence="3" id="KW-1185">Reference proteome</keyword>
<gene>
    <name evidence="2" type="ORF">EAI_13884</name>
</gene>
<dbReference type="AlphaFoldDB" id="E2BKF5"/>
<accession>E2BKF5</accession>
<reference evidence="2 3" key="1">
    <citation type="journal article" date="2010" name="Science">
        <title>Genomic comparison of the ants Camponotus floridanus and Harpegnathos saltator.</title>
        <authorList>
            <person name="Bonasio R."/>
            <person name="Zhang G."/>
            <person name="Ye C."/>
            <person name="Mutti N.S."/>
            <person name="Fang X."/>
            <person name="Qin N."/>
            <person name="Donahue G."/>
            <person name="Yang P."/>
            <person name="Li Q."/>
            <person name="Li C."/>
            <person name="Zhang P."/>
            <person name="Huang Z."/>
            <person name="Berger S.L."/>
            <person name="Reinberg D."/>
            <person name="Wang J."/>
            <person name="Liebig J."/>
        </authorList>
    </citation>
    <scope>NUCLEOTIDE SEQUENCE [LARGE SCALE GENOMIC DNA]</scope>
    <source>
        <strain evidence="2 3">R22 G/1</strain>
    </source>
</reference>
<sequence>MKVTPSYLKVTPKVTLIFKVTIDAYVLDGNTENDTLNEGNVQLFQGNRNNTNLDGKLSTDTQVDDADESKAGVQEQFLPANSGLGTVSLDEESEEGANVRKKSERIDLRNRFPEESIEFTHY</sequence>
<protein>
    <submittedName>
        <fullName evidence="2">Uncharacterized protein</fullName>
    </submittedName>
</protein>
<evidence type="ECO:0000256" key="1">
    <source>
        <dbReference type="SAM" id="MobiDB-lite"/>
    </source>
</evidence>
<proteinExistence type="predicted"/>
<organism evidence="3">
    <name type="scientific">Harpegnathos saltator</name>
    <name type="common">Jerdon's jumping ant</name>
    <dbReference type="NCBI Taxonomy" id="610380"/>
    <lineage>
        <taxon>Eukaryota</taxon>
        <taxon>Metazoa</taxon>
        <taxon>Ecdysozoa</taxon>
        <taxon>Arthropoda</taxon>
        <taxon>Hexapoda</taxon>
        <taxon>Insecta</taxon>
        <taxon>Pterygota</taxon>
        <taxon>Neoptera</taxon>
        <taxon>Endopterygota</taxon>
        <taxon>Hymenoptera</taxon>
        <taxon>Apocrita</taxon>
        <taxon>Aculeata</taxon>
        <taxon>Formicoidea</taxon>
        <taxon>Formicidae</taxon>
        <taxon>Ponerinae</taxon>
        <taxon>Ponerini</taxon>
        <taxon>Harpegnathos</taxon>
    </lineage>
</organism>
<dbReference type="InParanoid" id="E2BKF5"/>
<evidence type="ECO:0000313" key="2">
    <source>
        <dbReference type="EMBL" id="EFN83822.1"/>
    </source>
</evidence>